<feature type="transmembrane region" description="Helical" evidence="5">
    <location>
        <begin position="159"/>
        <end position="176"/>
    </location>
</feature>
<keyword evidence="3 5" id="KW-1133">Transmembrane helix</keyword>
<dbReference type="Pfam" id="PF00955">
    <property type="entry name" value="HCO3_cotransp"/>
    <property type="match status" value="1"/>
</dbReference>
<accession>A0ABU7ACS3</accession>
<feature type="non-terminal residue" evidence="7">
    <location>
        <position position="1"/>
    </location>
</feature>
<comment type="subcellular location">
    <subcellularLocation>
        <location evidence="1">Membrane</location>
        <topology evidence="1">Multi-pass membrane protein</topology>
    </subcellularLocation>
</comment>
<keyword evidence="8" id="KW-1185">Reference proteome</keyword>
<evidence type="ECO:0000313" key="7">
    <source>
        <dbReference type="EMBL" id="MED6235359.1"/>
    </source>
</evidence>
<feature type="transmembrane region" description="Helical" evidence="5">
    <location>
        <begin position="12"/>
        <end position="35"/>
    </location>
</feature>
<sequence>KGCGYHLDLFVVGVMLGVCSVMGLPWFVAATVLSISHVNSLKLESECSAPGEQPKFLGIREQRFTGLMIFTLMGCSVFMTSVLKFIPMPVLYGVFLYMGASSLRGIQFFDRLRLFGMPAKHQPDFIYLRHVPLRKVHLFTIIQLSCLILLWVIKTSRAAIVFPMMVLALVFIRKLLDLIFTKRELSWLDDLMPEWKKKKLEDAAQEEEHSIIAEEEGIVQVPLEGHYNLIILGPLNKTRIPTEVT</sequence>
<comment type="caution">
    <text evidence="7">The sequence shown here is derived from an EMBL/GenBank/DDBJ whole genome shotgun (WGS) entry which is preliminary data.</text>
</comment>
<evidence type="ECO:0000256" key="5">
    <source>
        <dbReference type="SAM" id="Phobius"/>
    </source>
</evidence>
<feature type="transmembrane region" description="Helical" evidence="5">
    <location>
        <begin position="64"/>
        <end position="83"/>
    </location>
</feature>
<dbReference type="EMBL" id="JAHUTI010010383">
    <property type="protein sequence ID" value="MED6235359.1"/>
    <property type="molecule type" value="Genomic_DNA"/>
</dbReference>
<evidence type="ECO:0000256" key="3">
    <source>
        <dbReference type="ARBA" id="ARBA00022989"/>
    </source>
</evidence>
<dbReference type="PANTHER" id="PTHR11453">
    <property type="entry name" value="ANION EXCHANGE PROTEIN"/>
    <property type="match status" value="1"/>
</dbReference>
<organism evidence="7 8">
    <name type="scientific">Ataeniobius toweri</name>
    <dbReference type="NCBI Taxonomy" id="208326"/>
    <lineage>
        <taxon>Eukaryota</taxon>
        <taxon>Metazoa</taxon>
        <taxon>Chordata</taxon>
        <taxon>Craniata</taxon>
        <taxon>Vertebrata</taxon>
        <taxon>Euteleostomi</taxon>
        <taxon>Actinopterygii</taxon>
        <taxon>Neopterygii</taxon>
        <taxon>Teleostei</taxon>
        <taxon>Neoteleostei</taxon>
        <taxon>Acanthomorphata</taxon>
        <taxon>Ovalentaria</taxon>
        <taxon>Atherinomorphae</taxon>
        <taxon>Cyprinodontiformes</taxon>
        <taxon>Goodeidae</taxon>
        <taxon>Ataeniobius</taxon>
    </lineage>
</organism>
<feature type="transmembrane region" description="Helical" evidence="5">
    <location>
        <begin position="136"/>
        <end position="153"/>
    </location>
</feature>
<evidence type="ECO:0000256" key="2">
    <source>
        <dbReference type="ARBA" id="ARBA00022692"/>
    </source>
</evidence>
<dbReference type="InterPro" id="IPR003020">
    <property type="entry name" value="HCO3_transpt_euk"/>
</dbReference>
<feature type="transmembrane region" description="Helical" evidence="5">
    <location>
        <begin position="89"/>
        <end position="109"/>
    </location>
</feature>
<name>A0ABU7ACS3_9TELE</name>
<protein>
    <recommendedName>
        <fullName evidence="6">Bicarbonate transporter-like transmembrane domain-containing protein</fullName>
    </recommendedName>
</protein>
<reference evidence="7 8" key="1">
    <citation type="submission" date="2021-07" db="EMBL/GenBank/DDBJ databases">
        <authorList>
            <person name="Palmer J.M."/>
        </authorList>
    </citation>
    <scope>NUCLEOTIDE SEQUENCE [LARGE SCALE GENOMIC DNA]</scope>
    <source>
        <strain evidence="7 8">AT_MEX2019</strain>
        <tissue evidence="7">Muscle</tissue>
    </source>
</reference>
<dbReference type="Proteomes" id="UP001345963">
    <property type="component" value="Unassembled WGS sequence"/>
</dbReference>
<evidence type="ECO:0000256" key="1">
    <source>
        <dbReference type="ARBA" id="ARBA00004141"/>
    </source>
</evidence>
<feature type="domain" description="Bicarbonate transporter-like transmembrane" evidence="6">
    <location>
        <begin position="1"/>
        <end position="193"/>
    </location>
</feature>
<proteinExistence type="predicted"/>
<dbReference type="PANTHER" id="PTHR11453:SF113">
    <property type="entry name" value="ANION EXCHANGE PROTEIN"/>
    <property type="match status" value="1"/>
</dbReference>
<keyword evidence="2 5" id="KW-0812">Transmembrane</keyword>
<keyword evidence="4 5" id="KW-0472">Membrane</keyword>
<evidence type="ECO:0000313" key="8">
    <source>
        <dbReference type="Proteomes" id="UP001345963"/>
    </source>
</evidence>
<gene>
    <name evidence="7" type="ORF">ATANTOWER_024236</name>
</gene>
<evidence type="ECO:0000259" key="6">
    <source>
        <dbReference type="Pfam" id="PF00955"/>
    </source>
</evidence>
<evidence type="ECO:0000256" key="4">
    <source>
        <dbReference type="ARBA" id="ARBA00023136"/>
    </source>
</evidence>
<dbReference type="InterPro" id="IPR011531">
    <property type="entry name" value="HCO3_transpt-like_TM_dom"/>
</dbReference>